<protein>
    <recommendedName>
        <fullName evidence="5">Plethodontid receptivity factor PRF</fullName>
    </recommendedName>
</protein>
<gene>
    <name evidence="3" type="ORF">SAMN05216323_109012</name>
</gene>
<keyword evidence="2" id="KW-0732">Signal</keyword>
<evidence type="ECO:0000256" key="1">
    <source>
        <dbReference type="SAM" id="Coils"/>
    </source>
</evidence>
<feature type="signal peptide" evidence="2">
    <location>
        <begin position="1"/>
        <end position="19"/>
    </location>
</feature>
<dbReference type="AlphaFoldDB" id="A0A1G6SA21"/>
<dbReference type="RefSeq" id="WP_092440786.1">
    <property type="nucleotide sequence ID" value="NZ_FMYP01000090.1"/>
</dbReference>
<keyword evidence="1" id="KW-0175">Coiled coil</keyword>
<dbReference type="Proteomes" id="UP000199452">
    <property type="component" value="Unassembled WGS sequence"/>
</dbReference>
<name>A0A1G6SA21_9BACT</name>
<dbReference type="OrthoDB" id="1040499at2"/>
<accession>A0A1G6SA21</accession>
<evidence type="ECO:0000313" key="3">
    <source>
        <dbReference type="EMBL" id="SDD13762.1"/>
    </source>
</evidence>
<evidence type="ECO:0000256" key="2">
    <source>
        <dbReference type="SAM" id="SignalP"/>
    </source>
</evidence>
<keyword evidence="4" id="KW-1185">Reference proteome</keyword>
<sequence>MKKIICAALLILSGFGAFAQPKVVDKSGRKPDWVNGLEKEFIIVVGSGSTIDMAQNSALMLIKQNIVLSVADNVKAKSELKKEESSYNNSVSTFLEKYTSQVSSESGKVSYLQGVSLSNASEYYWEKQYDKSNKQTKYYYHIKYPFSEFEMKKLVSDFRMRDREMTENLDRLEAEAEIVTSIEEMEKNLSELKTLQEAFIDARKDKVNMVMARYQSILQSVELVEVDNSIGSLKFTLRLGNRTISTVKKPLVKSDCARINGTKNNVSDWEISYDYDNCYEDPENNILVSYRFGNANVSKKFFFDVAAKKAKMYVSEAVRFTKVDEDADNILSSSCSLTLIFKYDAPIIIEKVTLELQGVAPMIFEGINQSFSGKGNHDLKLNIATPLPKMVTTATGKSNPVLSGTIQYKNQTSGESLTYRLYNQKYSTNW</sequence>
<feature type="chain" id="PRO_5011763768" description="Plethodontid receptivity factor PRF" evidence="2">
    <location>
        <begin position="20"/>
        <end position="430"/>
    </location>
</feature>
<feature type="coiled-coil region" evidence="1">
    <location>
        <begin position="155"/>
        <end position="202"/>
    </location>
</feature>
<dbReference type="EMBL" id="FMYP01000090">
    <property type="protein sequence ID" value="SDD13762.1"/>
    <property type="molecule type" value="Genomic_DNA"/>
</dbReference>
<organism evidence="3 4">
    <name type="scientific">Williamwhitmania taraxaci</name>
    <dbReference type="NCBI Taxonomy" id="1640674"/>
    <lineage>
        <taxon>Bacteria</taxon>
        <taxon>Pseudomonadati</taxon>
        <taxon>Bacteroidota</taxon>
        <taxon>Bacteroidia</taxon>
        <taxon>Bacteroidales</taxon>
        <taxon>Williamwhitmaniaceae</taxon>
        <taxon>Williamwhitmania</taxon>
    </lineage>
</organism>
<proteinExistence type="predicted"/>
<evidence type="ECO:0000313" key="4">
    <source>
        <dbReference type="Proteomes" id="UP000199452"/>
    </source>
</evidence>
<evidence type="ECO:0008006" key="5">
    <source>
        <dbReference type="Google" id="ProtNLM"/>
    </source>
</evidence>
<reference evidence="3 4" key="1">
    <citation type="submission" date="2016-09" db="EMBL/GenBank/DDBJ databases">
        <authorList>
            <person name="Capua I."/>
            <person name="De Benedictis P."/>
            <person name="Joannis T."/>
            <person name="Lombin L.H."/>
            <person name="Cattoli G."/>
        </authorList>
    </citation>
    <scope>NUCLEOTIDE SEQUENCE [LARGE SCALE GENOMIC DNA]</scope>
    <source>
        <strain evidence="3 4">A7P-90m</strain>
    </source>
</reference>